<reference evidence="3" key="1">
    <citation type="journal article" date="2019" name="Int. J. Syst. Evol. Microbiol.">
        <title>The Global Catalogue of Microorganisms (GCM) 10K type strain sequencing project: providing services to taxonomists for standard genome sequencing and annotation.</title>
        <authorList>
            <consortium name="The Broad Institute Genomics Platform"/>
            <consortium name="The Broad Institute Genome Sequencing Center for Infectious Disease"/>
            <person name="Wu L."/>
            <person name="Ma J."/>
        </authorList>
    </citation>
    <scope>NUCLEOTIDE SEQUENCE [LARGE SCALE GENOMIC DNA]</scope>
    <source>
        <strain evidence="3">CCM 8930</strain>
    </source>
</reference>
<gene>
    <name evidence="2" type="ORF">ACFP1L_04810</name>
</gene>
<organism evidence="2 3">
    <name type="scientific">Lactiplantibacillus nangangensis</name>
    <dbReference type="NCBI Taxonomy" id="2559917"/>
    <lineage>
        <taxon>Bacteria</taxon>
        <taxon>Bacillati</taxon>
        <taxon>Bacillota</taxon>
        <taxon>Bacilli</taxon>
        <taxon>Lactobacillales</taxon>
        <taxon>Lactobacillaceae</taxon>
        <taxon>Lactiplantibacillus</taxon>
    </lineage>
</organism>
<evidence type="ECO:0000256" key="1">
    <source>
        <dbReference type="SAM" id="SignalP"/>
    </source>
</evidence>
<dbReference type="RefSeq" id="WP_137617200.1">
    <property type="nucleotide sequence ID" value="NZ_BJDI01000018.1"/>
</dbReference>
<dbReference type="EMBL" id="JBHSSE010000010">
    <property type="protein sequence ID" value="MFC6201221.1"/>
    <property type="molecule type" value="Genomic_DNA"/>
</dbReference>
<evidence type="ECO:0000313" key="2">
    <source>
        <dbReference type="EMBL" id="MFC6201221.1"/>
    </source>
</evidence>
<dbReference type="Proteomes" id="UP001596171">
    <property type="component" value="Unassembled WGS sequence"/>
</dbReference>
<keyword evidence="1" id="KW-0732">Signal</keyword>
<evidence type="ECO:0000313" key="3">
    <source>
        <dbReference type="Proteomes" id="UP001596171"/>
    </source>
</evidence>
<dbReference type="SUPFAM" id="SSF50969">
    <property type="entry name" value="YVTN repeat-like/Quinoprotein amine dehydrogenase"/>
    <property type="match status" value="1"/>
</dbReference>
<protein>
    <recommendedName>
        <fullName evidence="4">Extracellular protein</fullName>
    </recommendedName>
</protein>
<name>A0ABW1SI56_9LACO</name>
<comment type="caution">
    <text evidence="2">The sequence shown here is derived from an EMBL/GenBank/DDBJ whole genome shotgun (WGS) entry which is preliminary data.</text>
</comment>
<feature type="chain" id="PRO_5047461653" description="Extracellular protein" evidence="1">
    <location>
        <begin position="25"/>
        <end position="569"/>
    </location>
</feature>
<proteinExistence type="predicted"/>
<keyword evidence="3" id="KW-1185">Reference proteome</keyword>
<dbReference type="InterPro" id="IPR011044">
    <property type="entry name" value="Quino_amine_DH_bsu"/>
</dbReference>
<feature type="signal peptide" evidence="1">
    <location>
        <begin position="1"/>
        <end position="24"/>
    </location>
</feature>
<accession>A0ABW1SI56</accession>
<evidence type="ECO:0008006" key="4">
    <source>
        <dbReference type="Google" id="ProtNLM"/>
    </source>
</evidence>
<sequence>MRWQWLMMSSVAVTLGVVGLSAQAASTTPTLAQRGPIQSTTLKPVETTGAATLMTLSGSAKKLKLTPVSTLNGATPTIWIKLAQTTVTQNGQKTRYFEVRNPKTGVTGWLPVSQVVASTRGQMSVRKPQTPTIEQVTATTPIYRLQGSLSRVQPTVIGHLTSGMTPTVVATRTVTLAGKSQQYDELRQHGWVLATALSPYQNGATTKGKTVHGVTTYHVKGNALQPTSGQPMQWLPLVGNGRYTTGKMVYRPTRGYLKNVLQTTPDTLTQTAGYLAHDNFRTTFYLPTVTYHGLSLSDPQSAAFSKDNHYLYVMYVDGAESPTASQSGWVVRYDWQRLMQLGAAKAGHMAMIRQAVLAADSHHVTAKDRQVLACLTLGPKFDSGHAQSLSLNPVTNELWFVQASGKQQPNVVERLNPTTLRPDAAVDFKLSATAGMGDVLTFDDQGNAYFWTHGADSATDQPLGGVKLYRGKISTKAVRFQLIDQGLKSRPGLMAQSISYDDVTKDLYLISDDSITTVPVAKLGHLTTGEVGESNYRAQREFEGLVFMHHSSNGYLLTNRGVELMKLNG</sequence>